<reference evidence="1 2" key="1">
    <citation type="journal article" date="2013" name="Genome Announc.">
        <title>Complete Genome Sequence of the Solvent Producer Clostridium saccharobutylicum NCP262 (DSM 13864).</title>
        <authorList>
            <person name="Poehlein A."/>
            <person name="Hartwich K."/>
            <person name="Krabben P."/>
            <person name="Ehrenreich A."/>
            <person name="Liebl W."/>
            <person name="Durre P."/>
            <person name="Gottschalk G."/>
            <person name="Daniel R."/>
        </authorList>
    </citation>
    <scope>NUCLEOTIDE SEQUENCE [LARGE SCALE GENOMIC DNA]</scope>
    <source>
        <strain evidence="1">DSM 13864</strain>
    </source>
</reference>
<gene>
    <name evidence="1" type="ORF">CLSA_c07700</name>
</gene>
<dbReference type="Proteomes" id="UP000017118">
    <property type="component" value="Chromosome"/>
</dbReference>
<keyword evidence="2" id="KW-1185">Reference proteome</keyword>
<sequence>MNKLSLVKIRAKNYNLGSFLRCWYQNEEVLYIVVDVIY</sequence>
<proteinExistence type="predicted"/>
<protein>
    <submittedName>
        <fullName evidence="1">Uncharacterized protein</fullName>
    </submittedName>
</protein>
<dbReference type="KEGG" id="csb:CLSA_c07700"/>
<accession>U5MMM8</accession>
<dbReference type="EMBL" id="CP006721">
    <property type="protein sequence ID" value="AGX41783.1"/>
    <property type="molecule type" value="Genomic_DNA"/>
</dbReference>
<name>U5MMM8_CLOSA</name>
<evidence type="ECO:0000313" key="1">
    <source>
        <dbReference type="EMBL" id="AGX41783.1"/>
    </source>
</evidence>
<evidence type="ECO:0000313" key="2">
    <source>
        <dbReference type="Proteomes" id="UP000017118"/>
    </source>
</evidence>
<organism evidence="1 2">
    <name type="scientific">Clostridium saccharobutylicum DSM 13864</name>
    <dbReference type="NCBI Taxonomy" id="1345695"/>
    <lineage>
        <taxon>Bacteria</taxon>
        <taxon>Bacillati</taxon>
        <taxon>Bacillota</taxon>
        <taxon>Clostridia</taxon>
        <taxon>Eubacteriales</taxon>
        <taxon>Clostridiaceae</taxon>
        <taxon>Clostridium</taxon>
    </lineage>
</organism>
<dbReference type="HOGENOM" id="CLU_3326603_0_0_9"/>
<dbReference type="AlphaFoldDB" id="U5MMM8"/>